<keyword evidence="4" id="KW-1185">Reference proteome</keyword>
<comment type="caution">
    <text evidence="3">The sequence shown here is derived from an EMBL/GenBank/DDBJ whole genome shotgun (WGS) entry which is preliminary data.</text>
</comment>
<accession>A0A8H7UDB1</accession>
<evidence type="ECO:0000256" key="2">
    <source>
        <dbReference type="ARBA" id="ARBA00023002"/>
    </source>
</evidence>
<name>A0A8H7UDB1_MORIS</name>
<dbReference type="PRINTS" id="PR00081">
    <property type="entry name" value="GDHRDH"/>
</dbReference>
<reference evidence="3" key="1">
    <citation type="submission" date="2020-12" db="EMBL/GenBank/DDBJ databases">
        <title>Metabolic potential, ecology and presence of endohyphal bacteria is reflected in genomic diversity of Mucoromycotina.</title>
        <authorList>
            <person name="Muszewska A."/>
            <person name="Okrasinska A."/>
            <person name="Steczkiewicz K."/>
            <person name="Drgas O."/>
            <person name="Orlowska M."/>
            <person name="Perlinska-Lenart U."/>
            <person name="Aleksandrzak-Piekarczyk T."/>
            <person name="Szatraj K."/>
            <person name="Zielenkiewicz U."/>
            <person name="Pilsyk S."/>
            <person name="Malc E."/>
            <person name="Mieczkowski P."/>
            <person name="Kruszewska J.S."/>
            <person name="Biernat P."/>
            <person name="Pawlowska J."/>
        </authorList>
    </citation>
    <scope>NUCLEOTIDE SEQUENCE</scope>
    <source>
        <strain evidence="3">WA0000067209</strain>
    </source>
</reference>
<dbReference type="GO" id="GO:0016491">
    <property type="term" value="F:oxidoreductase activity"/>
    <property type="evidence" value="ECO:0007669"/>
    <property type="project" value="UniProtKB-KW"/>
</dbReference>
<protein>
    <submittedName>
        <fullName evidence="3">Uncharacterized protein</fullName>
    </submittedName>
</protein>
<dbReference type="EMBL" id="JAEPQZ010000009">
    <property type="protein sequence ID" value="KAG2177367.1"/>
    <property type="molecule type" value="Genomic_DNA"/>
</dbReference>
<dbReference type="InterPro" id="IPR036291">
    <property type="entry name" value="NAD(P)-bd_dom_sf"/>
</dbReference>
<evidence type="ECO:0000256" key="1">
    <source>
        <dbReference type="ARBA" id="ARBA00006484"/>
    </source>
</evidence>
<dbReference type="OrthoDB" id="542013at2759"/>
<proteinExistence type="inferred from homology"/>
<keyword evidence="2" id="KW-0560">Oxidoreductase</keyword>
<sequence length="336" mass="37212">MKFDREIDFPASQKVPLHVDAQNLQGKTLLITGGNSGIGLESAKQLAKMGPDKIILACRNMETAAQAVEAIKADGIEDVEAWELDQSSFDSVKAFTKRYNESGLDLHILLANAGVLPMKASRTPELTNDGHELIVETNHLGTALLTLGLLPTLRRTAAKANEHQLPRVVIVSSDVHYWTEFSPSKQEGNLIKVMDSETSWEDVIVRYYDSKLLNIFYGQELGKKLQQSQIKEDKQIVVSIVNPGLVRSRAEIEDPNSRLPAGMRELARDYTQGCKTHLFASIDPSAGKPGEVVYYTNCAPVEPADITLGKEGDALRERVWKDTLQVLGVTVQDFQW</sequence>
<evidence type="ECO:0000313" key="4">
    <source>
        <dbReference type="Proteomes" id="UP000654370"/>
    </source>
</evidence>
<dbReference type="Gene3D" id="3.40.50.720">
    <property type="entry name" value="NAD(P)-binding Rossmann-like Domain"/>
    <property type="match status" value="1"/>
</dbReference>
<comment type="similarity">
    <text evidence="1">Belongs to the short-chain dehydrogenases/reductases (SDR) family.</text>
</comment>
<gene>
    <name evidence="3" type="ORF">INT43_008024</name>
</gene>
<dbReference type="SUPFAM" id="SSF51735">
    <property type="entry name" value="NAD(P)-binding Rossmann-fold domains"/>
    <property type="match status" value="1"/>
</dbReference>
<dbReference type="Pfam" id="PF00106">
    <property type="entry name" value="adh_short"/>
    <property type="match status" value="1"/>
</dbReference>
<dbReference type="AlphaFoldDB" id="A0A8H7UDB1"/>
<dbReference type="Proteomes" id="UP000654370">
    <property type="component" value="Unassembled WGS sequence"/>
</dbReference>
<dbReference type="PANTHER" id="PTHR24320">
    <property type="entry name" value="RETINOL DEHYDROGENASE"/>
    <property type="match status" value="1"/>
</dbReference>
<dbReference type="PANTHER" id="PTHR24320:SF152">
    <property type="entry name" value="SHORT-CHAIN DEHYDROGENASE_REDUCTASE FAMILY PROTEIN"/>
    <property type="match status" value="1"/>
</dbReference>
<organism evidence="3 4">
    <name type="scientific">Mortierella isabellina</name>
    <name type="common">Filamentous fungus</name>
    <name type="synonym">Umbelopsis isabellina</name>
    <dbReference type="NCBI Taxonomy" id="91625"/>
    <lineage>
        <taxon>Eukaryota</taxon>
        <taxon>Fungi</taxon>
        <taxon>Fungi incertae sedis</taxon>
        <taxon>Mucoromycota</taxon>
        <taxon>Mucoromycotina</taxon>
        <taxon>Umbelopsidomycetes</taxon>
        <taxon>Umbelopsidales</taxon>
        <taxon>Umbelopsidaceae</taxon>
        <taxon>Umbelopsis</taxon>
    </lineage>
</organism>
<evidence type="ECO:0000313" key="3">
    <source>
        <dbReference type="EMBL" id="KAG2177367.1"/>
    </source>
</evidence>
<dbReference type="InterPro" id="IPR002347">
    <property type="entry name" value="SDR_fam"/>
</dbReference>